<dbReference type="InterPro" id="IPR014718">
    <property type="entry name" value="GH-type_carb-bd"/>
</dbReference>
<dbReference type="GO" id="GO:0030246">
    <property type="term" value="F:carbohydrate binding"/>
    <property type="evidence" value="ECO:0007669"/>
    <property type="project" value="InterPro"/>
</dbReference>
<dbReference type="Proteomes" id="UP000549617">
    <property type="component" value="Unassembled WGS sequence"/>
</dbReference>
<dbReference type="GO" id="GO:0016853">
    <property type="term" value="F:isomerase activity"/>
    <property type="evidence" value="ECO:0007669"/>
    <property type="project" value="InterPro"/>
</dbReference>
<protein>
    <submittedName>
        <fullName evidence="1">Galactose mutarotase-like enzyme</fullName>
    </submittedName>
</protein>
<dbReference type="AlphaFoldDB" id="A0A7W9AE91"/>
<dbReference type="EMBL" id="JACIJC010000001">
    <property type="protein sequence ID" value="MBB5684053.1"/>
    <property type="molecule type" value="Genomic_DNA"/>
</dbReference>
<proteinExistence type="predicted"/>
<dbReference type="PANTHER" id="PTHR11122">
    <property type="entry name" value="APOSPORY-ASSOCIATED PROTEIN C-RELATED"/>
    <property type="match status" value="1"/>
</dbReference>
<dbReference type="InterPro" id="IPR037481">
    <property type="entry name" value="LacX"/>
</dbReference>
<dbReference type="SUPFAM" id="SSF74650">
    <property type="entry name" value="Galactose mutarotase-like"/>
    <property type="match status" value="1"/>
</dbReference>
<evidence type="ECO:0000313" key="1">
    <source>
        <dbReference type="EMBL" id="MBB5684053.1"/>
    </source>
</evidence>
<dbReference type="InterPro" id="IPR011013">
    <property type="entry name" value="Gal_mutarotase_sf_dom"/>
</dbReference>
<reference evidence="1 2" key="1">
    <citation type="submission" date="2020-08" db="EMBL/GenBank/DDBJ databases">
        <title>Genomic Encyclopedia of Type Strains, Phase IV (KMG-IV): sequencing the most valuable type-strain genomes for metagenomic binning, comparative biology and taxonomic classification.</title>
        <authorList>
            <person name="Goeker M."/>
        </authorList>
    </citation>
    <scope>NUCLEOTIDE SEQUENCE [LARGE SCALE GENOMIC DNA]</scope>
    <source>
        <strain evidence="1 2">DSM 25079</strain>
    </source>
</reference>
<accession>A0A7W9AE91</accession>
<sequence length="293" mass="32229">MDELESVIITSNGLTAKIARLGAELVSLRDPQHRELMSDGDPAYWTGRAPILFPIVGRLDGDRYTLDGDRYALPQHGFARRTEFAIAEQGESHVRLRLTDSPVTRVAYPFAFVLEMDFLLDGATLTMAATIRNPGLVPLPASFGYHPAFAWPLPYEAARTGHRIVFEADEAADILAITSDGLIDGKRPSPVEGDTLRLSDDLFAHGALIWNTLDSRSLRYGPPAGPALEMDFPDTEWLGVWTKPGAGFVCIEPWAGMADTLGYHGDFRDRPGVFEIAPGSSRTFRMTVRLAEN</sequence>
<comment type="caution">
    <text evidence="1">The sequence shown here is derived from an EMBL/GenBank/DDBJ whole genome shotgun (WGS) entry which is preliminary data.</text>
</comment>
<dbReference type="Pfam" id="PF01263">
    <property type="entry name" value="Aldose_epim"/>
    <property type="match status" value="1"/>
</dbReference>
<name>A0A7W9AE91_9SPHN</name>
<dbReference type="Gene3D" id="2.70.98.10">
    <property type="match status" value="1"/>
</dbReference>
<organism evidence="1 2">
    <name type="scientific">Sphingobium boeckii</name>
    <dbReference type="NCBI Taxonomy" id="1082345"/>
    <lineage>
        <taxon>Bacteria</taxon>
        <taxon>Pseudomonadati</taxon>
        <taxon>Pseudomonadota</taxon>
        <taxon>Alphaproteobacteria</taxon>
        <taxon>Sphingomonadales</taxon>
        <taxon>Sphingomonadaceae</taxon>
        <taxon>Sphingobium</taxon>
    </lineage>
</organism>
<dbReference type="GO" id="GO:0005975">
    <property type="term" value="P:carbohydrate metabolic process"/>
    <property type="evidence" value="ECO:0007669"/>
    <property type="project" value="InterPro"/>
</dbReference>
<dbReference type="PANTHER" id="PTHR11122:SF13">
    <property type="entry name" value="GLUCOSE-6-PHOSPHATE 1-EPIMERASE"/>
    <property type="match status" value="1"/>
</dbReference>
<evidence type="ECO:0000313" key="2">
    <source>
        <dbReference type="Proteomes" id="UP000549617"/>
    </source>
</evidence>
<gene>
    <name evidence="1" type="ORF">FHS49_000044</name>
</gene>
<keyword evidence="2" id="KW-1185">Reference proteome</keyword>
<dbReference type="InterPro" id="IPR008183">
    <property type="entry name" value="Aldose_1/G6P_1-epimerase"/>
</dbReference>
<dbReference type="RefSeq" id="WP_184014278.1">
    <property type="nucleotide sequence ID" value="NZ_JACIJC010000001.1"/>
</dbReference>
<dbReference type="CDD" id="cd09024">
    <property type="entry name" value="Aldose_epim_lacX"/>
    <property type="match status" value="1"/>
</dbReference>